<gene>
    <name evidence="11" type="ORF">RM533_12430</name>
</gene>
<keyword evidence="4 9" id="KW-0812">Transmembrane</keyword>
<dbReference type="RefSeq" id="WP_311341549.1">
    <property type="nucleotide sequence ID" value="NZ_JAVRHS010000014.1"/>
</dbReference>
<comment type="caution">
    <text evidence="11">The sequence shown here is derived from an EMBL/GenBank/DDBJ whole genome shotgun (WGS) entry which is preliminary data.</text>
</comment>
<dbReference type="SUPFAM" id="SSF53448">
    <property type="entry name" value="Nucleotide-diphospho-sugar transferases"/>
    <property type="match status" value="1"/>
</dbReference>
<dbReference type="Gene3D" id="3.90.550.10">
    <property type="entry name" value="Spore Coat Polysaccharide Biosynthesis Protein SpsA, Chain A"/>
    <property type="match status" value="1"/>
</dbReference>
<evidence type="ECO:0000256" key="9">
    <source>
        <dbReference type="SAM" id="Phobius"/>
    </source>
</evidence>
<dbReference type="Pfam" id="PF00535">
    <property type="entry name" value="Glycos_transf_2"/>
    <property type="match status" value="1"/>
</dbReference>
<evidence type="ECO:0000313" key="12">
    <source>
        <dbReference type="Proteomes" id="UP001259803"/>
    </source>
</evidence>
<keyword evidence="5" id="KW-0448">Lipopolysaccharide biosynthesis</keyword>
<sequence>MNTAPPLSVVVTVGSRCDPLPQLVRDIRRGFADRRHEIIIVISSDNRDTSDELDLLEQMDVRVLDLPARFGDAARLREGVRMAQHDLLLLLPSYHQIEPASLPDVVAALDTADLAVCARTKAGDRWINRLRSAGFRGLGRLAGSQFDDFGCLVRAGRREVLETVTLQDNQVNYLGTLAEFAGFTVLQVELPRTRADHDRPAHGPRRYFEGVLDALSVSFLVRFLTKPFRLFGAVGAALILAGLLMAVVLVVQRFAGVGLADRPALLLAVLLIVLGLQIASVGLIAEIVLFTRLPKGSTYRVKHIHSQPQTRRDAVADEAPQTRKLSSAEGVR</sequence>
<feature type="transmembrane region" description="Helical" evidence="9">
    <location>
        <begin position="264"/>
        <end position="290"/>
    </location>
</feature>
<reference evidence="11 12" key="1">
    <citation type="submission" date="2023-09" db="EMBL/GenBank/DDBJ databases">
        <authorList>
            <person name="Rey-Velasco X."/>
        </authorList>
    </citation>
    <scope>NUCLEOTIDE SEQUENCE [LARGE SCALE GENOMIC DNA]</scope>
    <source>
        <strain evidence="11 12">F390</strain>
    </source>
</reference>
<protein>
    <submittedName>
        <fullName evidence="11">Glycosyltransferase</fullName>
        <ecNumber evidence="11">2.4.-.-</ecNumber>
    </submittedName>
</protein>
<evidence type="ECO:0000256" key="7">
    <source>
        <dbReference type="ARBA" id="ARBA00023136"/>
    </source>
</evidence>
<keyword evidence="3 11" id="KW-0808">Transferase</keyword>
<dbReference type="PANTHER" id="PTHR48090:SF3">
    <property type="entry name" value="UNDECAPRENYL-PHOSPHATE 4-DEOXY-4-FORMAMIDO-L-ARABINOSE TRANSFERASE"/>
    <property type="match status" value="1"/>
</dbReference>
<evidence type="ECO:0000256" key="4">
    <source>
        <dbReference type="ARBA" id="ARBA00022692"/>
    </source>
</evidence>
<evidence type="ECO:0000256" key="3">
    <source>
        <dbReference type="ARBA" id="ARBA00022679"/>
    </source>
</evidence>
<keyword evidence="6 9" id="KW-1133">Transmembrane helix</keyword>
<keyword evidence="12" id="KW-1185">Reference proteome</keyword>
<keyword evidence="2 11" id="KW-0328">Glycosyltransferase</keyword>
<evidence type="ECO:0000256" key="5">
    <source>
        <dbReference type="ARBA" id="ARBA00022985"/>
    </source>
</evidence>
<dbReference type="InterPro" id="IPR050256">
    <property type="entry name" value="Glycosyltransferase_2"/>
</dbReference>
<dbReference type="Proteomes" id="UP001259803">
    <property type="component" value="Unassembled WGS sequence"/>
</dbReference>
<evidence type="ECO:0000256" key="6">
    <source>
        <dbReference type="ARBA" id="ARBA00022989"/>
    </source>
</evidence>
<organism evidence="11 12">
    <name type="scientific">Croceicoccus esteveae</name>
    <dbReference type="NCBI Taxonomy" id="3075597"/>
    <lineage>
        <taxon>Bacteria</taxon>
        <taxon>Pseudomonadati</taxon>
        <taxon>Pseudomonadota</taxon>
        <taxon>Alphaproteobacteria</taxon>
        <taxon>Sphingomonadales</taxon>
        <taxon>Erythrobacteraceae</taxon>
        <taxon>Croceicoccus</taxon>
    </lineage>
</organism>
<evidence type="ECO:0000256" key="2">
    <source>
        <dbReference type="ARBA" id="ARBA00022676"/>
    </source>
</evidence>
<dbReference type="InterPro" id="IPR001173">
    <property type="entry name" value="Glyco_trans_2-like"/>
</dbReference>
<keyword evidence="7 9" id="KW-0472">Membrane</keyword>
<feature type="region of interest" description="Disordered" evidence="8">
    <location>
        <begin position="304"/>
        <end position="332"/>
    </location>
</feature>
<dbReference type="GO" id="GO:0016757">
    <property type="term" value="F:glycosyltransferase activity"/>
    <property type="evidence" value="ECO:0007669"/>
    <property type="project" value="UniProtKB-KW"/>
</dbReference>
<feature type="transmembrane region" description="Helical" evidence="9">
    <location>
        <begin position="230"/>
        <end position="252"/>
    </location>
</feature>
<dbReference type="InterPro" id="IPR029044">
    <property type="entry name" value="Nucleotide-diphossugar_trans"/>
</dbReference>
<keyword evidence="1" id="KW-1003">Cell membrane</keyword>
<evidence type="ECO:0000256" key="8">
    <source>
        <dbReference type="SAM" id="MobiDB-lite"/>
    </source>
</evidence>
<proteinExistence type="predicted"/>
<dbReference type="EMBL" id="JAVRHS010000014">
    <property type="protein sequence ID" value="MDT0576974.1"/>
    <property type="molecule type" value="Genomic_DNA"/>
</dbReference>
<evidence type="ECO:0000313" key="11">
    <source>
        <dbReference type="EMBL" id="MDT0576974.1"/>
    </source>
</evidence>
<dbReference type="PANTHER" id="PTHR48090">
    <property type="entry name" value="UNDECAPRENYL-PHOSPHATE 4-DEOXY-4-FORMAMIDO-L-ARABINOSE TRANSFERASE-RELATED"/>
    <property type="match status" value="1"/>
</dbReference>
<evidence type="ECO:0000256" key="1">
    <source>
        <dbReference type="ARBA" id="ARBA00022475"/>
    </source>
</evidence>
<accession>A0ABU2ZN20</accession>
<name>A0ABU2ZN20_9SPHN</name>
<evidence type="ECO:0000259" key="10">
    <source>
        <dbReference type="Pfam" id="PF00535"/>
    </source>
</evidence>
<feature type="domain" description="Glycosyltransferase 2-like" evidence="10">
    <location>
        <begin position="8"/>
        <end position="132"/>
    </location>
</feature>
<dbReference type="EC" id="2.4.-.-" evidence="11"/>